<name>A0A8H3FTZ1_9LECA</name>
<accession>A0A8H3FTZ1</accession>
<evidence type="ECO:0000256" key="1">
    <source>
        <dbReference type="SAM" id="SignalP"/>
    </source>
</evidence>
<dbReference type="OrthoDB" id="3553723at2759"/>
<protein>
    <submittedName>
        <fullName evidence="2">Uncharacterized protein</fullName>
    </submittedName>
</protein>
<feature type="signal peptide" evidence="1">
    <location>
        <begin position="1"/>
        <end position="22"/>
    </location>
</feature>
<keyword evidence="1" id="KW-0732">Signal</keyword>
<gene>
    <name evidence="2" type="ORF">IMSHALPRED_008288</name>
</gene>
<dbReference type="Proteomes" id="UP000664534">
    <property type="component" value="Unassembled WGS sequence"/>
</dbReference>
<evidence type="ECO:0000313" key="3">
    <source>
        <dbReference type="Proteomes" id="UP000664534"/>
    </source>
</evidence>
<evidence type="ECO:0000313" key="2">
    <source>
        <dbReference type="EMBL" id="CAF9930828.1"/>
    </source>
</evidence>
<reference evidence="2" key="1">
    <citation type="submission" date="2021-03" db="EMBL/GenBank/DDBJ databases">
        <authorList>
            <person name="Tagirdzhanova G."/>
        </authorList>
    </citation>
    <scope>NUCLEOTIDE SEQUENCE</scope>
</reference>
<sequence>MLKRLSFTAFATLLALATSVRGEAVQDEAKVQSGPVIKIARQAVSDSPVANSTQSAQAALTSSTALLTCFTETDCTGFTFQRGLTFTANSPCVSAENCQCMIVQTLDNAHLLYWNGDNCKGAQSSQNGCFENGKLELPSAGTNSLGFHTGCI</sequence>
<dbReference type="EMBL" id="CAJPDT010000059">
    <property type="protein sequence ID" value="CAF9930828.1"/>
    <property type="molecule type" value="Genomic_DNA"/>
</dbReference>
<proteinExistence type="predicted"/>
<dbReference type="AlphaFoldDB" id="A0A8H3FTZ1"/>
<comment type="caution">
    <text evidence="2">The sequence shown here is derived from an EMBL/GenBank/DDBJ whole genome shotgun (WGS) entry which is preliminary data.</text>
</comment>
<keyword evidence="3" id="KW-1185">Reference proteome</keyword>
<organism evidence="2 3">
    <name type="scientific">Imshaugia aleurites</name>
    <dbReference type="NCBI Taxonomy" id="172621"/>
    <lineage>
        <taxon>Eukaryota</taxon>
        <taxon>Fungi</taxon>
        <taxon>Dikarya</taxon>
        <taxon>Ascomycota</taxon>
        <taxon>Pezizomycotina</taxon>
        <taxon>Lecanoromycetes</taxon>
        <taxon>OSLEUM clade</taxon>
        <taxon>Lecanoromycetidae</taxon>
        <taxon>Lecanorales</taxon>
        <taxon>Lecanorineae</taxon>
        <taxon>Parmeliaceae</taxon>
        <taxon>Imshaugia</taxon>
    </lineage>
</organism>
<feature type="chain" id="PRO_5034346324" evidence="1">
    <location>
        <begin position="23"/>
        <end position="152"/>
    </location>
</feature>